<evidence type="ECO:0000256" key="1">
    <source>
        <dbReference type="ARBA" id="ARBA00001957"/>
    </source>
</evidence>
<dbReference type="PROSITE" id="PS00455">
    <property type="entry name" value="AMP_BINDING"/>
    <property type="match status" value="1"/>
</dbReference>
<dbReference type="GO" id="GO:0072330">
    <property type="term" value="P:monocarboxylic acid biosynthetic process"/>
    <property type="evidence" value="ECO:0007669"/>
    <property type="project" value="UniProtKB-ARBA"/>
</dbReference>
<feature type="domain" description="Carrier" evidence="4">
    <location>
        <begin position="511"/>
        <end position="586"/>
    </location>
</feature>
<dbReference type="InterPro" id="IPR025110">
    <property type="entry name" value="AMP-bd_C"/>
</dbReference>
<dbReference type="Pfam" id="PF00501">
    <property type="entry name" value="AMP-binding"/>
    <property type="match status" value="1"/>
</dbReference>
<comment type="cofactor">
    <cofactor evidence="1">
        <name>pantetheine 4'-phosphate</name>
        <dbReference type="ChEBI" id="CHEBI:47942"/>
    </cofactor>
</comment>
<dbReference type="EMBL" id="LC177440">
    <property type="protein sequence ID" value="BAW27731.1"/>
    <property type="molecule type" value="Genomic_DNA"/>
</dbReference>
<dbReference type="PANTHER" id="PTHR45527">
    <property type="entry name" value="NONRIBOSOMAL PEPTIDE SYNTHETASE"/>
    <property type="match status" value="1"/>
</dbReference>
<name>A0A1L7NQG5_9ACTN</name>
<organism evidence="5">
    <name type="scientific">Micromonospora sp. SpD080624G1-02</name>
    <dbReference type="NCBI Taxonomy" id="1898659"/>
    <lineage>
        <taxon>Bacteria</taxon>
        <taxon>Bacillati</taxon>
        <taxon>Actinomycetota</taxon>
        <taxon>Actinomycetes</taxon>
        <taxon>Micromonosporales</taxon>
        <taxon>Micromonosporaceae</taxon>
        <taxon>Micromonospora</taxon>
    </lineage>
</organism>
<dbReference type="AlphaFoldDB" id="A0A1L7NQG5"/>
<dbReference type="InterPro" id="IPR000873">
    <property type="entry name" value="AMP-dep_synth/lig_dom"/>
</dbReference>
<keyword evidence="3" id="KW-0597">Phosphoprotein</keyword>
<dbReference type="PROSITE" id="PS50075">
    <property type="entry name" value="CARRIER"/>
    <property type="match status" value="1"/>
</dbReference>
<dbReference type="InterPro" id="IPR045851">
    <property type="entry name" value="AMP-bd_C_sf"/>
</dbReference>
<dbReference type="SMART" id="SM00823">
    <property type="entry name" value="PKS_PP"/>
    <property type="match status" value="1"/>
</dbReference>
<dbReference type="PROSITE" id="PS00012">
    <property type="entry name" value="PHOSPHOPANTETHEINE"/>
    <property type="match status" value="1"/>
</dbReference>
<dbReference type="PANTHER" id="PTHR45527:SF1">
    <property type="entry name" value="FATTY ACID SYNTHASE"/>
    <property type="match status" value="1"/>
</dbReference>
<dbReference type="InterPro" id="IPR036736">
    <property type="entry name" value="ACP-like_sf"/>
</dbReference>
<dbReference type="InterPro" id="IPR020806">
    <property type="entry name" value="PKS_PP-bd"/>
</dbReference>
<dbReference type="CDD" id="cd05930">
    <property type="entry name" value="A_NRPS"/>
    <property type="match status" value="1"/>
</dbReference>
<dbReference type="GO" id="GO:0031177">
    <property type="term" value="F:phosphopantetheine binding"/>
    <property type="evidence" value="ECO:0007669"/>
    <property type="project" value="InterPro"/>
</dbReference>
<dbReference type="SUPFAM" id="SSF47336">
    <property type="entry name" value="ACP-like"/>
    <property type="match status" value="1"/>
</dbReference>
<proteinExistence type="predicted"/>
<dbReference type="InterPro" id="IPR009081">
    <property type="entry name" value="PP-bd_ACP"/>
</dbReference>
<accession>A0A1L7NQG5</accession>
<dbReference type="GO" id="GO:0043041">
    <property type="term" value="P:amino acid activation for nonribosomal peptide biosynthetic process"/>
    <property type="evidence" value="ECO:0007669"/>
    <property type="project" value="TreeGrafter"/>
</dbReference>
<evidence type="ECO:0000259" key="4">
    <source>
        <dbReference type="PROSITE" id="PS50075"/>
    </source>
</evidence>
<dbReference type="FunFam" id="1.10.1200.10:FF:000016">
    <property type="entry name" value="Non-ribosomal peptide synthase"/>
    <property type="match status" value="1"/>
</dbReference>
<dbReference type="FunFam" id="3.40.50.980:FF:000001">
    <property type="entry name" value="Non-ribosomal peptide synthetase"/>
    <property type="match status" value="1"/>
</dbReference>
<sequence length="595" mass="63646">MTSLDEMFARQAHRTPSATAVVDDDGTLDYATLDRRVGHLAATLRAAGVRADQPVALVLDRSTHMVVGVLAVLRAGGAYVPIEPETPTARREAILADAAATVCVVSPALADEVRATGRTAVVPDTDHAGNAPLESTSPHPDQLCAIYYTSGSTGRPKGVACTHGGWANRMRWMQERHHLQPGETVLQKTTLTFDDAAVELLWPLLVGGRVAMLAPGAHRDPRAIIDAAVRHEAVHLQFVPSVFDLFLETLTDADVAGLTRLRSVLCSGEALRPELVRRFFARFPDGVSLDNTWGATEVSIDSTYHICRPEDGRADGTSVPIGQPMTGNRVTVRDPRHQPVRAGEVGELCIGGIGLARGYQGDPRRTAAAFVPDPDGFGARMYRTGDRGAQRPDGTLAFVDRVDHQVKIRGVRIELGEVEAALRSHPEVADAVVLALGTGTRHLAAYLVPRSAGGCSVDDVRAHLRAVLTSYAVPTHFTVLDRLPLHPNGKVDRAALAALPASGADEGALLAPRTVTEETVAEIWCAVLDVDRIGVDQDFFAAGGHSLLAVRVLSRLRQAFGLDIPLRLIFDHPTIATSAAELERLVLADLEGAAR</sequence>
<dbReference type="NCBIfam" id="TIGR01733">
    <property type="entry name" value="AA-adenyl-dom"/>
    <property type="match status" value="1"/>
</dbReference>
<dbReference type="SUPFAM" id="SSF56801">
    <property type="entry name" value="Acetyl-CoA synthetase-like"/>
    <property type="match status" value="1"/>
</dbReference>
<dbReference type="Pfam" id="PF00550">
    <property type="entry name" value="PP-binding"/>
    <property type="match status" value="1"/>
</dbReference>
<evidence type="ECO:0000256" key="2">
    <source>
        <dbReference type="ARBA" id="ARBA00022450"/>
    </source>
</evidence>
<dbReference type="Gene3D" id="1.10.1200.10">
    <property type="entry name" value="ACP-like"/>
    <property type="match status" value="1"/>
</dbReference>
<dbReference type="InterPro" id="IPR006162">
    <property type="entry name" value="Ppantetheine_attach_site"/>
</dbReference>
<dbReference type="Gene3D" id="2.30.38.10">
    <property type="entry name" value="Luciferase, Domain 3"/>
    <property type="match status" value="1"/>
</dbReference>
<dbReference type="Pfam" id="PF13193">
    <property type="entry name" value="AMP-binding_C"/>
    <property type="match status" value="1"/>
</dbReference>
<dbReference type="InterPro" id="IPR020845">
    <property type="entry name" value="AMP-binding_CS"/>
</dbReference>
<dbReference type="Gene3D" id="3.30.300.30">
    <property type="match status" value="1"/>
</dbReference>
<gene>
    <name evidence="5" type="primary">nrps2</name>
</gene>
<keyword evidence="2" id="KW-0596">Phosphopantetheine</keyword>
<evidence type="ECO:0000256" key="3">
    <source>
        <dbReference type="ARBA" id="ARBA00022553"/>
    </source>
</evidence>
<dbReference type="GO" id="GO:0005737">
    <property type="term" value="C:cytoplasm"/>
    <property type="evidence" value="ECO:0007669"/>
    <property type="project" value="TreeGrafter"/>
</dbReference>
<dbReference type="Gene3D" id="3.40.50.980">
    <property type="match status" value="2"/>
</dbReference>
<dbReference type="GO" id="GO:0044550">
    <property type="term" value="P:secondary metabolite biosynthetic process"/>
    <property type="evidence" value="ECO:0007669"/>
    <property type="project" value="TreeGrafter"/>
</dbReference>
<evidence type="ECO:0000313" key="5">
    <source>
        <dbReference type="EMBL" id="BAW27731.1"/>
    </source>
</evidence>
<protein>
    <submittedName>
        <fullName evidence="5">Hypothetical non-ribosomal peptide synthetase</fullName>
    </submittedName>
</protein>
<reference evidence="5" key="1">
    <citation type="journal article" date="2017" name="ACS Chem. Biol.">
        <title>Genome Mining of Amino Group Carrier Protein-Mediated Machinery: Discovery and Biosynthetic Characterization of a Natural Product with Unique Hydrazone Unit.</title>
        <authorList>
            <person name="Matsuda K."/>
            <person name="Hasebe F."/>
            <person name="Shiwa Y."/>
            <person name="Kanesaki Y."/>
            <person name="Tomita T."/>
            <person name="Yoshikawa H."/>
            <person name="Shin-ya K."/>
            <person name="Kuzuyama T."/>
            <person name="Nishiyama M."/>
        </authorList>
    </citation>
    <scope>NUCLEOTIDE SEQUENCE</scope>
    <source>
        <strain evidence="5">SpD080624G1-02</strain>
    </source>
</reference>
<dbReference type="InterPro" id="IPR010071">
    <property type="entry name" value="AA_adenyl_dom"/>
</dbReference>